<evidence type="ECO:0000313" key="4">
    <source>
        <dbReference type="EMBL" id="CCA26791.1"/>
    </source>
</evidence>
<protein>
    <submittedName>
        <fullName evidence="4">Putative retroelement pol polyprotein</fullName>
    </submittedName>
</protein>
<evidence type="ECO:0000256" key="1">
    <source>
        <dbReference type="SAM" id="Coils"/>
    </source>
</evidence>
<evidence type="ECO:0000259" key="2">
    <source>
        <dbReference type="Pfam" id="PF07727"/>
    </source>
</evidence>
<reference evidence="4" key="2">
    <citation type="submission" date="2011-02" db="EMBL/GenBank/DDBJ databases">
        <authorList>
            <person name="MacLean D."/>
        </authorList>
    </citation>
    <scope>NUCLEOTIDE SEQUENCE</scope>
</reference>
<feature type="domain" description="Reverse transcriptase Ty1/copia-type" evidence="2">
    <location>
        <begin position="238"/>
        <end position="323"/>
    </location>
</feature>
<accession>F0WZ75</accession>
<feature type="coiled-coil region" evidence="1">
    <location>
        <begin position="487"/>
        <end position="521"/>
    </location>
</feature>
<dbReference type="EMBL" id="FR824458">
    <property type="protein sequence ID" value="CCA26791.1"/>
    <property type="molecule type" value="Genomic_DNA"/>
</dbReference>
<name>F0WZ75_9STRA</name>
<feature type="domain" description="Retrovirus-related Pol polyprotein from transposon TNT 1-94-like beta-barrel" evidence="3">
    <location>
        <begin position="31"/>
        <end position="110"/>
    </location>
</feature>
<organism evidence="4">
    <name type="scientific">Albugo laibachii Nc14</name>
    <dbReference type="NCBI Taxonomy" id="890382"/>
    <lineage>
        <taxon>Eukaryota</taxon>
        <taxon>Sar</taxon>
        <taxon>Stramenopiles</taxon>
        <taxon>Oomycota</taxon>
        <taxon>Peronosporomycetes</taxon>
        <taxon>Albuginales</taxon>
        <taxon>Albuginaceae</taxon>
        <taxon>Albugo</taxon>
    </lineage>
</organism>
<keyword evidence="1" id="KW-0175">Coiled coil</keyword>
<proteinExistence type="predicted"/>
<dbReference type="Gene3D" id="3.60.10.10">
    <property type="entry name" value="Endonuclease/exonuclease/phosphatase"/>
    <property type="match status" value="1"/>
</dbReference>
<dbReference type="InterPro" id="IPR013103">
    <property type="entry name" value="RVT_2"/>
</dbReference>
<dbReference type="InterPro" id="IPR054722">
    <property type="entry name" value="PolX-like_BBD"/>
</dbReference>
<dbReference type="InterPro" id="IPR036691">
    <property type="entry name" value="Endo/exonu/phosph_ase_sf"/>
</dbReference>
<dbReference type="SUPFAM" id="SSF56219">
    <property type="entry name" value="DNase I-like"/>
    <property type="match status" value="1"/>
</dbReference>
<dbReference type="AlphaFoldDB" id="F0WZ75"/>
<gene>
    <name evidence="4" type="primary">AlNc14C415G11481</name>
    <name evidence="4" type="ORF">ALNC14_129350</name>
</gene>
<dbReference type="HOGENOM" id="CLU_522170_0_0_1"/>
<reference evidence="4" key="1">
    <citation type="journal article" date="2011" name="PLoS Biol.">
        <title>Gene gain and loss during evolution of obligate parasitism in the white rust pathogen of Arabidopsis thaliana.</title>
        <authorList>
            <person name="Kemen E."/>
            <person name="Gardiner A."/>
            <person name="Schultz-Larsen T."/>
            <person name="Kemen A.C."/>
            <person name="Balmuth A.L."/>
            <person name="Robert-Seilaniantz A."/>
            <person name="Bailey K."/>
            <person name="Holub E."/>
            <person name="Studholme D.J."/>
            <person name="Maclean D."/>
            <person name="Jones J.D."/>
        </authorList>
    </citation>
    <scope>NUCLEOTIDE SEQUENCE</scope>
</reference>
<sequence length="522" mass="59491">MWAEENRLQEESKCTYVEKAFTCSNISHRGWILDNGASSHMCPFQVEFTDIRFLQKTVLISVANRAQVEAKEIGTIRVILTNSRPIPFEDILYVPRVDRTLMSITALESKSLKISFEESSCRIEDEEVLIVEISRKRKLSILERKTAEVSNIAGQLNEPVPSVTVDIWHARLWHLHLGKLKQMDTCVNGLILKKMSNNDYEDEICEGCAYGKSSVKAFRKSDFGTTKTKSLLEVFHSDVMGTSIIYITLYSDDMLVGAKTSEQIEAIQKELSNRFKIKDLGNARFVLGIEVIYDRKGRKLKISQESNIRRMIERFGRQNAKPVVQVHGSPLYIHTVYAPVDPTARKPFFDHLTTGSFEANASHIVCGDLNTTLCSYLDCSSGVYRHEPSRLSCLEWLSNVGVVDAWGQQHPEERNSSYESLFDTGDHLAHILKFASPSQLQGRGYWKCPFSLFGYPVIREAIEVEAELILAKLRGSSCPGKVWERWKKHMKHSLQQMQKKIRRQEAELVRAQSELEQATSAY</sequence>
<evidence type="ECO:0000259" key="3">
    <source>
        <dbReference type="Pfam" id="PF22936"/>
    </source>
</evidence>
<dbReference type="Pfam" id="PF22936">
    <property type="entry name" value="Pol_BBD"/>
    <property type="match status" value="1"/>
</dbReference>
<dbReference type="Pfam" id="PF07727">
    <property type="entry name" value="RVT_2"/>
    <property type="match status" value="1"/>
</dbReference>